<reference evidence="2" key="2">
    <citation type="submission" date="2025-08" db="UniProtKB">
        <authorList>
            <consortium name="Ensembl"/>
        </authorList>
    </citation>
    <scope>IDENTIFICATION</scope>
</reference>
<sequence>MSPATRHPRAPSLVTRHPRDTFLASRYPKNMSPQPAARGSPVGSLLNGWGSVSEDNFTSARCSLVSSCDGSFLLDASFARALAVAVDGLCFGLEDTDGTYRGEEGSPDPRSCPPPSLTSSFPTHPGPSQVTLSFPRVTVPSTILIHTDCSHSS</sequence>
<evidence type="ECO:0000256" key="1">
    <source>
        <dbReference type="SAM" id="MobiDB-lite"/>
    </source>
</evidence>
<dbReference type="GeneTree" id="ENSGT00960000191646"/>
<dbReference type="InParanoid" id="A0A672VA49"/>
<evidence type="ECO:0000313" key="2">
    <source>
        <dbReference type="Ensembl" id="ENSSHBP00005023412.1"/>
    </source>
</evidence>
<organism evidence="2 3">
    <name type="scientific">Strigops habroptila</name>
    <name type="common">Kakapo</name>
    <dbReference type="NCBI Taxonomy" id="2489341"/>
    <lineage>
        <taxon>Eukaryota</taxon>
        <taxon>Metazoa</taxon>
        <taxon>Chordata</taxon>
        <taxon>Craniata</taxon>
        <taxon>Vertebrata</taxon>
        <taxon>Euteleostomi</taxon>
        <taxon>Archelosauria</taxon>
        <taxon>Archosauria</taxon>
        <taxon>Dinosauria</taxon>
        <taxon>Saurischia</taxon>
        <taxon>Theropoda</taxon>
        <taxon>Coelurosauria</taxon>
        <taxon>Aves</taxon>
        <taxon>Neognathae</taxon>
        <taxon>Neoaves</taxon>
        <taxon>Telluraves</taxon>
        <taxon>Australaves</taxon>
        <taxon>Psittaciformes</taxon>
        <taxon>Psittacidae</taxon>
        <taxon>Strigops</taxon>
    </lineage>
</organism>
<evidence type="ECO:0000313" key="3">
    <source>
        <dbReference type="Proteomes" id="UP000472266"/>
    </source>
</evidence>
<dbReference type="Proteomes" id="UP000472266">
    <property type="component" value="Chromosome 16"/>
</dbReference>
<dbReference type="Ensembl" id="ENSSHBT00005027878.1">
    <property type="protein sequence ID" value="ENSSHBP00005023412.1"/>
    <property type="gene ID" value="ENSSHBG00005019643.1"/>
</dbReference>
<accession>A0A672VA49</accession>
<protein>
    <submittedName>
        <fullName evidence="2">Uncharacterized protein</fullName>
    </submittedName>
</protein>
<reference evidence="2 3" key="1">
    <citation type="submission" date="2019-11" db="EMBL/GenBank/DDBJ databases">
        <title>Strigops habroptila (kakapo) genome, bStrHab1, primary haplotype, v2.</title>
        <authorList>
            <person name="Jarvis E.D."/>
            <person name="Howard J."/>
            <person name="Rhie A."/>
            <person name="Phillippy A."/>
            <person name="Korlach J."/>
            <person name="Digby A."/>
            <person name="Iorns D."/>
            <person name="Eason D."/>
            <person name="Robertson B."/>
            <person name="Raemaekers T."/>
            <person name="Howe K."/>
            <person name="Lewin H."/>
            <person name="Damas J."/>
            <person name="Hastie A."/>
            <person name="Tracey A."/>
            <person name="Chow W."/>
            <person name="Fedrigo O."/>
        </authorList>
    </citation>
    <scope>NUCLEOTIDE SEQUENCE [LARGE SCALE GENOMIC DNA]</scope>
</reference>
<proteinExistence type="predicted"/>
<feature type="region of interest" description="Disordered" evidence="1">
    <location>
        <begin position="96"/>
        <end position="129"/>
    </location>
</feature>
<name>A0A672VA49_STRHB</name>
<feature type="compositionally biased region" description="Polar residues" evidence="1">
    <location>
        <begin position="117"/>
        <end position="129"/>
    </location>
</feature>
<keyword evidence="3" id="KW-1185">Reference proteome</keyword>
<reference evidence="2" key="3">
    <citation type="submission" date="2025-09" db="UniProtKB">
        <authorList>
            <consortium name="Ensembl"/>
        </authorList>
    </citation>
    <scope>IDENTIFICATION</scope>
</reference>
<dbReference type="AlphaFoldDB" id="A0A672VA49"/>